<feature type="signal peptide" evidence="1">
    <location>
        <begin position="1"/>
        <end position="30"/>
    </location>
</feature>
<dbReference type="Gene3D" id="2.60.40.1890">
    <property type="entry name" value="PCu(A)C copper chaperone"/>
    <property type="match status" value="1"/>
</dbReference>
<dbReference type="AlphaFoldDB" id="A0AAU7XBR5"/>
<dbReference type="KEGG" id="mflg:ABS361_21215"/>
<evidence type="ECO:0000313" key="2">
    <source>
        <dbReference type="EMBL" id="XBY44499.1"/>
    </source>
</evidence>
<evidence type="ECO:0000256" key="1">
    <source>
        <dbReference type="SAM" id="SignalP"/>
    </source>
</evidence>
<dbReference type="EMBL" id="CP158568">
    <property type="protein sequence ID" value="XBY44499.1"/>
    <property type="molecule type" value="Genomic_DNA"/>
</dbReference>
<reference evidence="2" key="1">
    <citation type="submission" date="2024-06" db="EMBL/GenBank/DDBJ databases">
        <title>Methylostella associata gen. nov., sp. nov., a novel Ancalomicrobiaceae-affiliated facultatively methylotrophic bacteria that feed on methanotrophs of the genus Methylococcus.</title>
        <authorList>
            <person name="Saltykova V."/>
            <person name="Danilova O.V."/>
            <person name="Oshkin I.Y."/>
            <person name="Belova S.E."/>
            <person name="Pimenov N.V."/>
            <person name="Dedysh S.N."/>
        </authorList>
    </citation>
    <scope>NUCLEOTIDE SEQUENCE</scope>
    <source>
        <strain evidence="2">S20</strain>
    </source>
</reference>
<dbReference type="PANTHER" id="PTHR36302">
    <property type="entry name" value="BLR7088 PROTEIN"/>
    <property type="match status" value="1"/>
</dbReference>
<dbReference type="InterPro" id="IPR007410">
    <property type="entry name" value="LpqE-like"/>
</dbReference>
<dbReference type="Pfam" id="PF04314">
    <property type="entry name" value="PCuAC"/>
    <property type="match status" value="1"/>
</dbReference>
<dbReference type="InterPro" id="IPR058248">
    <property type="entry name" value="Lxx211020-like"/>
</dbReference>
<sequence>MTNTAFTRRAALALGLAATLGLGVAAPALAHGYKLGALSIHHPWTRATAPGAKVAGGFFEVKNDGKEADKLIGGTFEGAERFEVHEMKVENGVMTMRQVQGGLAIPAGGSVTLKPGSYHVMLMGLKSSLSEGERIKGTLKFEKAGSVDVEFVVEAMSAKDSKDPAHKHGS</sequence>
<dbReference type="InterPro" id="IPR036182">
    <property type="entry name" value="PCuAC_sf"/>
</dbReference>
<dbReference type="SUPFAM" id="SSF110087">
    <property type="entry name" value="DR1885-like metal-binding protein"/>
    <property type="match status" value="1"/>
</dbReference>
<proteinExistence type="predicted"/>
<name>A0AAU7XBR5_9HYPH</name>
<organism evidence="2">
    <name type="scientific">Methyloraptor flagellatus</name>
    <dbReference type="NCBI Taxonomy" id="3162530"/>
    <lineage>
        <taxon>Bacteria</taxon>
        <taxon>Pseudomonadati</taxon>
        <taxon>Pseudomonadota</taxon>
        <taxon>Alphaproteobacteria</taxon>
        <taxon>Hyphomicrobiales</taxon>
        <taxon>Ancalomicrobiaceae</taxon>
        <taxon>Methyloraptor</taxon>
    </lineage>
</organism>
<keyword evidence="1" id="KW-0732">Signal</keyword>
<dbReference type="PROSITE" id="PS51318">
    <property type="entry name" value="TAT"/>
    <property type="match status" value="1"/>
</dbReference>
<accession>A0AAU7XBR5</accession>
<feature type="chain" id="PRO_5043975282" evidence="1">
    <location>
        <begin position="31"/>
        <end position="170"/>
    </location>
</feature>
<gene>
    <name evidence="2" type="ORF">ABS361_21215</name>
</gene>
<dbReference type="InterPro" id="IPR006311">
    <property type="entry name" value="TAT_signal"/>
</dbReference>
<protein>
    <submittedName>
        <fullName evidence="2">Copper chaperone PCu(A)C</fullName>
    </submittedName>
</protein>
<dbReference type="PANTHER" id="PTHR36302:SF1">
    <property type="entry name" value="COPPER CHAPERONE PCU(A)C"/>
    <property type="match status" value="1"/>
</dbReference>
<dbReference type="RefSeq" id="WP_407049592.1">
    <property type="nucleotide sequence ID" value="NZ_CP158568.1"/>
</dbReference>